<keyword evidence="4" id="KW-0446">Lipid-binding</keyword>
<evidence type="ECO:0000259" key="8">
    <source>
        <dbReference type="PROSITE" id="PS50195"/>
    </source>
</evidence>
<feature type="compositionally biased region" description="Basic and acidic residues" evidence="6">
    <location>
        <begin position="251"/>
        <end position="275"/>
    </location>
</feature>
<dbReference type="InterPro" id="IPR029071">
    <property type="entry name" value="Ubiquitin-like_domsf"/>
</dbReference>
<dbReference type="InterPro" id="IPR001478">
    <property type="entry name" value="PDZ"/>
</dbReference>
<dbReference type="EnsemblMetazoa" id="XM_038216535.1">
    <property type="protein sequence ID" value="XP_038072463.1"/>
    <property type="gene ID" value="LOC119740991"/>
</dbReference>
<dbReference type="PROSITE" id="PS50195">
    <property type="entry name" value="PX"/>
    <property type="match status" value="1"/>
</dbReference>
<dbReference type="FunFam" id="3.10.20.90:FF:000210">
    <property type="entry name" value="Putative Sorting nexin-27"/>
    <property type="match status" value="1"/>
</dbReference>
<evidence type="ECO:0000256" key="5">
    <source>
        <dbReference type="ARBA" id="ARBA00023136"/>
    </source>
</evidence>
<dbReference type="GO" id="GO:0006886">
    <property type="term" value="P:intracellular protein transport"/>
    <property type="evidence" value="ECO:0007669"/>
    <property type="project" value="TreeGrafter"/>
</dbReference>
<keyword evidence="11" id="KW-1185">Reference proteome</keyword>
<feature type="region of interest" description="Disordered" evidence="6">
    <location>
        <begin position="251"/>
        <end position="276"/>
    </location>
</feature>
<evidence type="ECO:0000259" key="9">
    <source>
        <dbReference type="PROSITE" id="PS50200"/>
    </source>
</evidence>
<dbReference type="InterPro" id="IPR036034">
    <property type="entry name" value="PDZ_sf"/>
</dbReference>
<feature type="domain" description="PX" evidence="8">
    <location>
        <begin position="118"/>
        <end position="254"/>
    </location>
</feature>
<evidence type="ECO:0000259" key="7">
    <source>
        <dbReference type="PROSITE" id="PS50106"/>
    </source>
</evidence>
<dbReference type="PROSITE" id="PS50200">
    <property type="entry name" value="RA"/>
    <property type="match status" value="1"/>
</dbReference>
<dbReference type="AlphaFoldDB" id="A0A914B8G0"/>
<dbReference type="SMART" id="SM00312">
    <property type="entry name" value="PX"/>
    <property type="match status" value="1"/>
</dbReference>
<dbReference type="GeneID" id="119740991"/>
<dbReference type="Gene3D" id="3.30.1520.10">
    <property type="entry name" value="Phox-like domain"/>
    <property type="match status" value="1"/>
</dbReference>
<dbReference type="Gene3D" id="1.20.80.60">
    <property type="match status" value="1"/>
</dbReference>
<feature type="compositionally biased region" description="Acidic residues" evidence="6">
    <location>
        <begin position="542"/>
        <end position="572"/>
    </location>
</feature>
<dbReference type="CDD" id="cd01777">
    <property type="entry name" value="FERM_F1_SNX27"/>
    <property type="match status" value="1"/>
</dbReference>
<evidence type="ECO:0000256" key="2">
    <source>
        <dbReference type="ARBA" id="ARBA00004412"/>
    </source>
</evidence>
<keyword evidence="3" id="KW-0967">Endosome</keyword>
<dbReference type="OMA" id="PNEFPHN"/>
<dbReference type="InterPro" id="IPR037835">
    <property type="entry name" value="SNX27_RA"/>
</dbReference>
<organism evidence="10 11">
    <name type="scientific">Patiria miniata</name>
    <name type="common">Bat star</name>
    <name type="synonym">Asterina miniata</name>
    <dbReference type="NCBI Taxonomy" id="46514"/>
    <lineage>
        <taxon>Eukaryota</taxon>
        <taxon>Metazoa</taxon>
        <taxon>Echinodermata</taxon>
        <taxon>Eleutherozoa</taxon>
        <taxon>Asterozoa</taxon>
        <taxon>Asteroidea</taxon>
        <taxon>Valvatacea</taxon>
        <taxon>Valvatida</taxon>
        <taxon>Asterinidae</taxon>
        <taxon>Patiria</taxon>
    </lineage>
</organism>
<dbReference type="GO" id="GO:0005769">
    <property type="term" value="C:early endosome"/>
    <property type="evidence" value="ECO:0007669"/>
    <property type="project" value="UniProtKB-SubCell"/>
</dbReference>
<feature type="region of interest" description="Disordered" evidence="6">
    <location>
        <begin position="1"/>
        <end position="26"/>
    </location>
</feature>
<dbReference type="SUPFAM" id="SSF50156">
    <property type="entry name" value="PDZ domain-like"/>
    <property type="match status" value="1"/>
</dbReference>
<evidence type="ECO:0000256" key="6">
    <source>
        <dbReference type="SAM" id="MobiDB-lite"/>
    </source>
</evidence>
<dbReference type="SUPFAM" id="SSF64268">
    <property type="entry name" value="PX domain"/>
    <property type="match status" value="1"/>
</dbReference>
<dbReference type="Proteomes" id="UP000887568">
    <property type="component" value="Unplaced"/>
</dbReference>
<dbReference type="PANTHER" id="PTHR12431">
    <property type="entry name" value="SORTING NEXIN 17 AND 27"/>
    <property type="match status" value="1"/>
</dbReference>
<dbReference type="SMART" id="SM00228">
    <property type="entry name" value="PDZ"/>
    <property type="match status" value="1"/>
</dbReference>
<dbReference type="Gene3D" id="3.10.20.90">
    <property type="entry name" value="Phosphatidylinositol 3-kinase Catalytic Subunit, Chain A, domain 1"/>
    <property type="match status" value="1"/>
</dbReference>
<evidence type="ECO:0000256" key="1">
    <source>
        <dbReference type="ARBA" id="ARBA00004184"/>
    </source>
</evidence>
<dbReference type="GO" id="GO:0032266">
    <property type="term" value="F:phosphatidylinositol-3-phosphate binding"/>
    <property type="evidence" value="ECO:0007669"/>
    <property type="project" value="InterPro"/>
</dbReference>
<dbReference type="OrthoDB" id="10036828at2759"/>
<evidence type="ECO:0000313" key="11">
    <source>
        <dbReference type="Proteomes" id="UP000887568"/>
    </source>
</evidence>
<name>A0A914B8G0_PATMI</name>
<proteinExistence type="predicted"/>
<dbReference type="InterPro" id="IPR036871">
    <property type="entry name" value="PX_dom_sf"/>
</dbReference>
<reference evidence="10" key="1">
    <citation type="submission" date="2022-11" db="UniProtKB">
        <authorList>
            <consortium name="EnsemblMetazoa"/>
        </authorList>
    </citation>
    <scope>IDENTIFICATION</scope>
</reference>
<dbReference type="Pfam" id="PF00595">
    <property type="entry name" value="PDZ"/>
    <property type="match status" value="1"/>
</dbReference>
<accession>A0A914B8G0</accession>
<dbReference type="SUPFAM" id="SSF54236">
    <property type="entry name" value="Ubiquitin-like"/>
    <property type="match status" value="1"/>
</dbReference>
<feature type="compositionally biased region" description="Basic and acidic residues" evidence="6">
    <location>
        <begin position="581"/>
        <end position="592"/>
    </location>
</feature>
<sequence>MADVDEDGGSTASERSSTSAEKTKTPRVVTIVKSDTGFGFNVRGQVSEGGQLKSINGELYAPLQHVSAVLEGGAAERAGISKGDRILEVNGLNVEGATHKYVVDLIKQGGHELTLTVISVPNFKEDQGEPSDDSSGYSYYDFSDRKPIPITVPDYRHVNTAGDKHVVYNIYIAGKLKKSHRYSQFSDVHNRLKREFPDFQFPKFPSKWPFSLSEQQLEQRRRLLEQYLEKVTCVRVIGECDAMREFLDLEDTEKQEPVENKTKAEETPTKREDQSKAQVELRILLPDRTQVTVTVRRNNTTQDVYNAVVHKIGLDPEMSQYFALFELQENFARKLAVTEFPHNLYIQNYTKTSTSQSCLGIRKWIFSPRQELFLNHDQMAMNFLYCQAIDDISKGFIKPGDSSSLYELKAHQEKSSKLQYLKVARGLEGYGEIAFPHCPCDARKAGHVIPILGFRLFKLQACKEDGTLEEQVPSFQWGEIQQYETDEEGMTFGFEYAKEGKRPRWVKIHTKHFDFMQECVERILKELKWTQDNANHKQDHAEQEDEDEEEDEEEEDDDDDEEDEEEDEEEEERAQALASQKTKDSTNGRARMEPQSGKIFDTLNEDDL</sequence>
<dbReference type="Pfam" id="PF00788">
    <property type="entry name" value="RA"/>
    <property type="match status" value="1"/>
</dbReference>
<dbReference type="FunFam" id="2.30.42.10:FF:000061">
    <property type="entry name" value="sorting nexin-27 isoform X2"/>
    <property type="match status" value="1"/>
</dbReference>
<evidence type="ECO:0000256" key="4">
    <source>
        <dbReference type="ARBA" id="ARBA00023121"/>
    </source>
</evidence>
<dbReference type="PANTHER" id="PTHR12431:SF19">
    <property type="entry name" value="SORTING NEXIN-27"/>
    <property type="match status" value="1"/>
</dbReference>
<dbReference type="InterPro" id="IPR001683">
    <property type="entry name" value="PX_dom"/>
</dbReference>
<dbReference type="FunFam" id="3.30.1520.10:FF:000003">
    <property type="entry name" value="sorting nexin-27 isoform X2"/>
    <property type="match status" value="1"/>
</dbReference>
<feature type="compositionally biased region" description="Low complexity" evidence="6">
    <location>
        <begin position="10"/>
        <end position="20"/>
    </location>
</feature>
<evidence type="ECO:0000256" key="3">
    <source>
        <dbReference type="ARBA" id="ARBA00022753"/>
    </source>
</evidence>
<dbReference type="GO" id="GO:0032456">
    <property type="term" value="P:endocytic recycling"/>
    <property type="evidence" value="ECO:0007669"/>
    <property type="project" value="TreeGrafter"/>
</dbReference>
<dbReference type="CDD" id="cd13338">
    <property type="entry name" value="FERM-like_C_SNX27"/>
    <property type="match status" value="1"/>
</dbReference>
<protein>
    <recommendedName>
        <fullName evidence="12">Sorting nexin-27</fullName>
    </recommendedName>
</protein>
<feature type="domain" description="Ras-associating" evidence="9">
    <location>
        <begin position="277"/>
        <end position="366"/>
    </location>
</feature>
<dbReference type="Pfam" id="PF00787">
    <property type="entry name" value="PX"/>
    <property type="match status" value="1"/>
</dbReference>
<dbReference type="RefSeq" id="XP_038072463.1">
    <property type="nucleotide sequence ID" value="XM_038216535.1"/>
</dbReference>
<dbReference type="Gene3D" id="2.30.42.10">
    <property type="match status" value="1"/>
</dbReference>
<comment type="subcellular location">
    <subcellularLocation>
        <location evidence="2">Early endosome</location>
    </subcellularLocation>
    <subcellularLocation>
        <location evidence="1">Endomembrane system</location>
        <topology evidence="1">Peripheral membrane protein</topology>
    </subcellularLocation>
</comment>
<dbReference type="GO" id="GO:0007165">
    <property type="term" value="P:signal transduction"/>
    <property type="evidence" value="ECO:0007669"/>
    <property type="project" value="InterPro"/>
</dbReference>
<feature type="domain" description="PDZ" evidence="7">
    <location>
        <begin position="28"/>
        <end position="121"/>
    </location>
</feature>
<dbReference type="InterPro" id="IPR037827">
    <property type="entry name" value="SNX27_FERM-like_dom"/>
</dbReference>
<evidence type="ECO:0000313" key="10">
    <source>
        <dbReference type="EnsemblMetazoa" id="XP_038072463.1"/>
    </source>
</evidence>
<dbReference type="CTD" id="81609"/>
<dbReference type="Pfam" id="PF21271">
    <property type="entry name" value="SNX17-31_F2_FERM"/>
    <property type="match status" value="1"/>
</dbReference>
<feature type="region of interest" description="Disordered" evidence="6">
    <location>
        <begin position="533"/>
        <end position="608"/>
    </location>
</feature>
<keyword evidence="5" id="KW-0472">Membrane</keyword>
<evidence type="ECO:0008006" key="12">
    <source>
        <dbReference type="Google" id="ProtNLM"/>
    </source>
</evidence>
<dbReference type="InterPro" id="IPR048767">
    <property type="entry name" value="SNX17-31_FERM_F2"/>
</dbReference>
<dbReference type="InterPro" id="IPR000159">
    <property type="entry name" value="RA_dom"/>
</dbReference>
<dbReference type="CDD" id="cd23070">
    <property type="entry name" value="PDZ_SNX27-like"/>
    <property type="match status" value="1"/>
</dbReference>
<dbReference type="PROSITE" id="PS50106">
    <property type="entry name" value="PDZ"/>
    <property type="match status" value="1"/>
</dbReference>